<evidence type="ECO:0000256" key="7">
    <source>
        <dbReference type="ARBA" id="ARBA00046280"/>
    </source>
</evidence>
<dbReference type="GO" id="GO:0016020">
    <property type="term" value="C:membrane"/>
    <property type="evidence" value="ECO:0007669"/>
    <property type="project" value="InterPro"/>
</dbReference>
<dbReference type="GO" id="GO:0015031">
    <property type="term" value="P:protein transport"/>
    <property type="evidence" value="ECO:0007669"/>
    <property type="project" value="UniProtKB-KW"/>
</dbReference>
<evidence type="ECO:0000256" key="5">
    <source>
        <dbReference type="ARBA" id="ARBA00022989"/>
    </source>
</evidence>
<reference evidence="11 12" key="1">
    <citation type="journal article" date="2015" name="Fungal Genet. Biol.">
        <title>Evolution of novel wood decay mechanisms in Agaricales revealed by the genome sequences of Fistulina hepatica and Cylindrobasidium torrendii.</title>
        <authorList>
            <person name="Floudas D."/>
            <person name="Held B.W."/>
            <person name="Riley R."/>
            <person name="Nagy L.G."/>
            <person name="Koehler G."/>
            <person name="Ransdell A.S."/>
            <person name="Younus H."/>
            <person name="Chow J."/>
            <person name="Chiniquy J."/>
            <person name="Lipzen A."/>
            <person name="Tritt A."/>
            <person name="Sun H."/>
            <person name="Haridas S."/>
            <person name="LaButti K."/>
            <person name="Ohm R.A."/>
            <person name="Kues U."/>
            <person name="Blanchette R.A."/>
            <person name="Grigoriev I.V."/>
            <person name="Minto R.E."/>
            <person name="Hibbett D.S."/>
        </authorList>
    </citation>
    <scope>NUCLEOTIDE SEQUENCE [LARGE SCALE GENOMIC DNA]</scope>
    <source>
        <strain evidence="11 12">ATCC 64428</strain>
    </source>
</reference>
<dbReference type="PROSITE" id="PS00417">
    <property type="entry name" value="SYNAPTOBREVIN"/>
    <property type="match status" value="1"/>
</dbReference>
<proteinExistence type="inferred from homology"/>
<dbReference type="SUPFAM" id="SSF58038">
    <property type="entry name" value="SNARE fusion complex"/>
    <property type="match status" value="1"/>
</dbReference>
<keyword evidence="5 9" id="KW-1133">Transmembrane helix</keyword>
<evidence type="ECO:0000313" key="11">
    <source>
        <dbReference type="EMBL" id="KIY52132.1"/>
    </source>
</evidence>
<keyword evidence="8" id="KW-0175">Coiled coil</keyword>
<evidence type="ECO:0000256" key="2">
    <source>
        <dbReference type="ARBA" id="ARBA00022448"/>
    </source>
</evidence>
<evidence type="ECO:0000313" key="12">
    <source>
        <dbReference type="Proteomes" id="UP000054144"/>
    </source>
</evidence>
<keyword evidence="12" id="KW-1185">Reference proteome</keyword>
<feature type="transmembrane region" description="Helical" evidence="9">
    <location>
        <begin position="111"/>
        <end position="131"/>
    </location>
</feature>
<comment type="subcellular location">
    <subcellularLocation>
        <location evidence="7">Endomembrane system</location>
        <topology evidence="7">Single-pass type IV membrane protein</topology>
    </subcellularLocation>
</comment>
<gene>
    <name evidence="11" type="ORF">FISHEDRAFT_56114</name>
</gene>
<evidence type="ECO:0000256" key="1">
    <source>
        <dbReference type="ARBA" id="ARBA00008025"/>
    </source>
</evidence>
<dbReference type="InterPro" id="IPR001388">
    <property type="entry name" value="Synaptobrevin-like"/>
</dbReference>
<dbReference type="Proteomes" id="UP000054144">
    <property type="component" value="Unassembled WGS sequence"/>
</dbReference>
<protein>
    <submittedName>
        <fullName evidence="11">Synaptobrevin</fullName>
    </submittedName>
</protein>
<dbReference type="GO" id="GO:0012505">
    <property type="term" value="C:endomembrane system"/>
    <property type="evidence" value="ECO:0007669"/>
    <property type="project" value="UniProtKB-SubCell"/>
</dbReference>
<dbReference type="GO" id="GO:0005737">
    <property type="term" value="C:cytoplasm"/>
    <property type="evidence" value="ECO:0007669"/>
    <property type="project" value="UniProtKB-ARBA"/>
</dbReference>
<evidence type="ECO:0000256" key="9">
    <source>
        <dbReference type="SAM" id="Phobius"/>
    </source>
</evidence>
<organism evidence="11 12">
    <name type="scientific">Fistulina hepatica ATCC 64428</name>
    <dbReference type="NCBI Taxonomy" id="1128425"/>
    <lineage>
        <taxon>Eukaryota</taxon>
        <taxon>Fungi</taxon>
        <taxon>Dikarya</taxon>
        <taxon>Basidiomycota</taxon>
        <taxon>Agaricomycotina</taxon>
        <taxon>Agaricomycetes</taxon>
        <taxon>Agaricomycetidae</taxon>
        <taxon>Agaricales</taxon>
        <taxon>Fistulinaceae</taxon>
        <taxon>Fistulina</taxon>
    </lineage>
</organism>
<comment type="similarity">
    <text evidence="1">Belongs to the synaptobrevin family.</text>
</comment>
<dbReference type="Pfam" id="PF00957">
    <property type="entry name" value="Synaptobrevin"/>
    <property type="match status" value="1"/>
</dbReference>
<dbReference type="OrthoDB" id="190375at2759"/>
<evidence type="ECO:0000256" key="6">
    <source>
        <dbReference type="ARBA" id="ARBA00023136"/>
    </source>
</evidence>
<keyword evidence="2" id="KW-0813">Transport</keyword>
<dbReference type="PROSITE" id="PS50892">
    <property type="entry name" value="V_SNARE"/>
    <property type="match status" value="1"/>
</dbReference>
<evidence type="ECO:0000259" key="10">
    <source>
        <dbReference type="PROSITE" id="PS50892"/>
    </source>
</evidence>
<sequence>MPTDNDSLFITPPRPVFFSFTTYTMSEPYDPYVPRTGSAGPSQGNPKTAAIQAQIDDTVGIMRDNITKVAERGERLDSLQDKTDNLAVSAQGFRRGANRVRKNMWWKDMKMRIIIGIVIAVIIVIIVVSIVKATK</sequence>
<evidence type="ECO:0000256" key="8">
    <source>
        <dbReference type="PROSITE-ProRule" id="PRU00290"/>
    </source>
</evidence>
<dbReference type="PIRSF" id="PIRSF005409">
    <property type="entry name" value="Synaptobrevin_euk"/>
    <property type="match status" value="1"/>
</dbReference>
<accession>A0A0D7AKL5</accession>
<dbReference type="PANTHER" id="PTHR45701">
    <property type="entry name" value="SYNAPTOBREVIN FAMILY MEMBER"/>
    <property type="match status" value="1"/>
</dbReference>
<keyword evidence="3 9" id="KW-0812">Transmembrane</keyword>
<dbReference type="FunFam" id="1.20.5.110:FF:000004">
    <property type="entry name" value="Vesicle-associated membrane protein 7"/>
    <property type="match status" value="1"/>
</dbReference>
<evidence type="ECO:0000256" key="3">
    <source>
        <dbReference type="ARBA" id="ARBA00022692"/>
    </source>
</evidence>
<dbReference type="GO" id="GO:0016192">
    <property type="term" value="P:vesicle-mediated transport"/>
    <property type="evidence" value="ECO:0007669"/>
    <property type="project" value="InterPro"/>
</dbReference>
<dbReference type="PRINTS" id="PR00219">
    <property type="entry name" value="SYNAPTOBREVN"/>
</dbReference>
<name>A0A0D7AKL5_9AGAR</name>
<evidence type="ECO:0000256" key="4">
    <source>
        <dbReference type="ARBA" id="ARBA00022927"/>
    </source>
</evidence>
<dbReference type="AlphaFoldDB" id="A0A0D7AKL5"/>
<dbReference type="InterPro" id="IPR016444">
    <property type="entry name" value="Synaptobrevin/VAMP"/>
</dbReference>
<dbReference type="Gene3D" id="1.20.5.110">
    <property type="match status" value="1"/>
</dbReference>
<keyword evidence="4" id="KW-0653">Protein transport</keyword>
<dbReference type="CDD" id="cd15874">
    <property type="entry name" value="R-SNARE_Snc1"/>
    <property type="match status" value="1"/>
</dbReference>
<keyword evidence="6 9" id="KW-0472">Membrane</keyword>
<feature type="domain" description="V-SNARE coiled-coil homology" evidence="10">
    <location>
        <begin position="47"/>
        <end position="107"/>
    </location>
</feature>
<dbReference type="InterPro" id="IPR042855">
    <property type="entry name" value="V_SNARE_CC"/>
</dbReference>
<dbReference type="EMBL" id="KN881645">
    <property type="protein sequence ID" value="KIY52132.1"/>
    <property type="molecule type" value="Genomic_DNA"/>
</dbReference>